<evidence type="ECO:0000256" key="2">
    <source>
        <dbReference type="ARBA" id="ARBA00023140"/>
    </source>
</evidence>
<protein>
    <submittedName>
        <fullName evidence="8">ACB domain-containing protein</fullName>
    </submittedName>
</protein>
<evidence type="ECO:0000313" key="5">
    <source>
        <dbReference type="EMBL" id="VDN59498.1"/>
    </source>
</evidence>
<dbReference type="PRINTS" id="PR00689">
    <property type="entry name" value="ACOABINDINGP"/>
</dbReference>
<sequence length="361" mass="40229">MFFNFRNFSSQTGFEEAQKKLKTLSEDPGADIKLKIYALFKQATLGDVSGQRPGALDFVSRAKFDAWKKLEGTSQESAQQCYIDLVDSLIGSQEPLNTTVAGLKPVSGLNISIEGKIFKIRLNRPSKFNAITLEMYNGITEALNYSSTDKTTSVTVLTGTGNYFCSGNDLSNFLEVKRVEDIPIMAAEAARVLDAYTTAYILHKKPLIGLINGPAIGISVTLLPLFNLVLASDKATFHTPFTALGQSPEGCSSYTYPFIMGMLKASEVLLFGRKLTAIEAMERNLINEVIPDRTFFDESQKRVEIYSKLPPESLRMNKQLLCDAHSEALMECKAREIKLLEQRWQSEECIAALKQFINRKK</sequence>
<dbReference type="InterPro" id="IPR029045">
    <property type="entry name" value="ClpP/crotonase-like_dom_sf"/>
</dbReference>
<accession>A0A0N4UFX0</accession>
<dbReference type="PANTHER" id="PTHR43684:SF1">
    <property type="entry name" value="ENOYL-COA DELTA ISOMERASE 2"/>
    <property type="match status" value="1"/>
</dbReference>
<reference evidence="5 7" key="2">
    <citation type="submission" date="2018-11" db="EMBL/GenBank/DDBJ databases">
        <authorList>
            <consortium name="Pathogen Informatics"/>
        </authorList>
    </citation>
    <scope>NUCLEOTIDE SEQUENCE [LARGE SCALE GENOMIC DNA]</scope>
</reference>
<dbReference type="SUPFAM" id="SSF47027">
    <property type="entry name" value="Acyl-CoA binding protein"/>
    <property type="match status" value="1"/>
</dbReference>
<dbReference type="InterPro" id="IPR014352">
    <property type="entry name" value="FERM/acyl-CoA-bd_prot_sf"/>
</dbReference>
<evidence type="ECO:0000256" key="1">
    <source>
        <dbReference type="ARBA" id="ARBA00004275"/>
    </source>
</evidence>
<proteinExistence type="predicted"/>
<dbReference type="Gene3D" id="1.10.12.10">
    <property type="entry name" value="Lyase 2-enoyl-coa Hydratase, Chain A, domain 2"/>
    <property type="match status" value="1"/>
</dbReference>
<dbReference type="GO" id="GO:0005777">
    <property type="term" value="C:peroxisome"/>
    <property type="evidence" value="ECO:0007669"/>
    <property type="project" value="UniProtKB-SubCell"/>
</dbReference>
<dbReference type="STRING" id="318479.A0A0N4UFX0"/>
<keyword evidence="7" id="KW-1185">Reference proteome</keyword>
<evidence type="ECO:0000313" key="6">
    <source>
        <dbReference type="Proteomes" id="UP000038040"/>
    </source>
</evidence>
<dbReference type="Pfam" id="PF00887">
    <property type="entry name" value="ACBP"/>
    <property type="match status" value="1"/>
</dbReference>
<evidence type="ECO:0000259" key="4">
    <source>
        <dbReference type="PROSITE" id="PS51228"/>
    </source>
</evidence>
<dbReference type="EMBL" id="UYYG01001183">
    <property type="protein sequence ID" value="VDN59498.1"/>
    <property type="molecule type" value="Genomic_DNA"/>
</dbReference>
<evidence type="ECO:0000256" key="3">
    <source>
        <dbReference type="ARBA" id="ARBA00023235"/>
    </source>
</evidence>
<dbReference type="Gene3D" id="3.90.226.10">
    <property type="entry name" value="2-enoyl-CoA Hydratase, Chain A, domain 1"/>
    <property type="match status" value="1"/>
</dbReference>
<dbReference type="InterPro" id="IPR014748">
    <property type="entry name" value="Enoyl-CoA_hydra_C"/>
</dbReference>
<dbReference type="InterPro" id="IPR022408">
    <property type="entry name" value="Acyl-CoA-binding_prot_CS"/>
</dbReference>
<organism evidence="6 8">
    <name type="scientific">Dracunculus medinensis</name>
    <name type="common">Guinea worm</name>
    <dbReference type="NCBI Taxonomy" id="318479"/>
    <lineage>
        <taxon>Eukaryota</taxon>
        <taxon>Metazoa</taxon>
        <taxon>Ecdysozoa</taxon>
        <taxon>Nematoda</taxon>
        <taxon>Chromadorea</taxon>
        <taxon>Rhabditida</taxon>
        <taxon>Spirurina</taxon>
        <taxon>Dracunculoidea</taxon>
        <taxon>Dracunculidae</taxon>
        <taxon>Dracunculus</taxon>
    </lineage>
</organism>
<dbReference type="PROSITE" id="PS00880">
    <property type="entry name" value="ACB_1"/>
    <property type="match status" value="1"/>
</dbReference>
<dbReference type="PANTHER" id="PTHR43684">
    <property type="match status" value="1"/>
</dbReference>
<feature type="domain" description="ACB" evidence="4">
    <location>
        <begin position="10"/>
        <end position="95"/>
    </location>
</feature>
<dbReference type="CDD" id="cd06558">
    <property type="entry name" value="crotonase-like"/>
    <property type="match status" value="1"/>
</dbReference>
<keyword evidence="2" id="KW-0576">Peroxisome</keyword>
<dbReference type="GO" id="GO:0004165">
    <property type="term" value="F:delta(3)-delta(2)-enoyl-CoA isomerase activity"/>
    <property type="evidence" value="ECO:0007669"/>
    <property type="project" value="UniProtKB-ARBA"/>
</dbReference>
<comment type="subcellular location">
    <subcellularLocation>
        <location evidence="1">Peroxisome</location>
    </subcellularLocation>
</comment>
<dbReference type="PROSITE" id="PS51228">
    <property type="entry name" value="ACB_2"/>
    <property type="match status" value="1"/>
</dbReference>
<dbReference type="InterPro" id="IPR000582">
    <property type="entry name" value="Acyl-CoA-binding_protein"/>
</dbReference>
<reference evidence="8" key="1">
    <citation type="submission" date="2017-02" db="UniProtKB">
        <authorList>
            <consortium name="WormBaseParasite"/>
        </authorList>
    </citation>
    <scope>IDENTIFICATION</scope>
</reference>
<name>A0A0N4UFX0_DRAME</name>
<dbReference type="Gene3D" id="1.20.80.10">
    <property type="match status" value="1"/>
</dbReference>
<dbReference type="InterPro" id="IPR051053">
    <property type="entry name" value="ECH/Chromodomain_protein"/>
</dbReference>
<dbReference type="WBParaSite" id="DME_0000636001-mRNA-1">
    <property type="protein sequence ID" value="DME_0000636001-mRNA-1"/>
    <property type="gene ID" value="DME_0000636001"/>
</dbReference>
<dbReference type="SUPFAM" id="SSF52096">
    <property type="entry name" value="ClpP/crotonase"/>
    <property type="match status" value="1"/>
</dbReference>
<gene>
    <name evidence="5" type="ORF">DME_LOCUS9471</name>
</gene>
<dbReference type="InterPro" id="IPR001753">
    <property type="entry name" value="Enoyl-CoA_hydra/iso"/>
</dbReference>
<dbReference type="Pfam" id="PF00378">
    <property type="entry name" value="ECH_1"/>
    <property type="match status" value="1"/>
</dbReference>
<dbReference type="Proteomes" id="UP000038040">
    <property type="component" value="Unplaced"/>
</dbReference>
<dbReference type="OrthoDB" id="409763at2759"/>
<evidence type="ECO:0000313" key="8">
    <source>
        <dbReference type="WBParaSite" id="DME_0000636001-mRNA-1"/>
    </source>
</evidence>
<keyword evidence="3" id="KW-0413">Isomerase</keyword>
<dbReference type="InterPro" id="IPR035984">
    <property type="entry name" value="Acyl-CoA-binding_sf"/>
</dbReference>
<dbReference type="Proteomes" id="UP000274756">
    <property type="component" value="Unassembled WGS sequence"/>
</dbReference>
<dbReference type="FunFam" id="3.90.226.10:FF:000084">
    <property type="entry name" value="Enoyl-CoA delta isomerase 2, mitochondrial"/>
    <property type="match status" value="1"/>
</dbReference>
<dbReference type="AlphaFoldDB" id="A0A0N4UFX0"/>
<evidence type="ECO:0000313" key="7">
    <source>
        <dbReference type="Proteomes" id="UP000274756"/>
    </source>
</evidence>
<dbReference type="GO" id="GO:0000062">
    <property type="term" value="F:fatty-acyl-CoA binding"/>
    <property type="evidence" value="ECO:0007669"/>
    <property type="project" value="InterPro"/>
</dbReference>